<keyword evidence="3" id="KW-1185">Reference proteome</keyword>
<dbReference type="PANTHER" id="PTHR40788:SF1">
    <property type="entry name" value="IPA PROTEIN"/>
    <property type="match status" value="1"/>
</dbReference>
<protein>
    <submittedName>
        <fullName evidence="2">Uncharacterized protein</fullName>
    </submittedName>
</protein>
<feature type="region of interest" description="Disordered" evidence="1">
    <location>
        <begin position="604"/>
        <end position="648"/>
    </location>
</feature>
<organism evidence="2 3">
    <name type="scientific">Mycena chlorophos</name>
    <name type="common">Agaric fungus</name>
    <name type="synonym">Agaricus chlorophos</name>
    <dbReference type="NCBI Taxonomy" id="658473"/>
    <lineage>
        <taxon>Eukaryota</taxon>
        <taxon>Fungi</taxon>
        <taxon>Dikarya</taxon>
        <taxon>Basidiomycota</taxon>
        <taxon>Agaricomycotina</taxon>
        <taxon>Agaricomycetes</taxon>
        <taxon>Agaricomycetidae</taxon>
        <taxon>Agaricales</taxon>
        <taxon>Marasmiineae</taxon>
        <taxon>Mycenaceae</taxon>
        <taxon>Mycena</taxon>
    </lineage>
</organism>
<dbReference type="PANTHER" id="PTHR40788">
    <property type="entry name" value="CLR5 DOMAIN-CONTAINING PROTEIN-RELATED"/>
    <property type="match status" value="1"/>
</dbReference>
<dbReference type="AlphaFoldDB" id="A0A8H6SSX7"/>
<feature type="compositionally biased region" description="Acidic residues" evidence="1">
    <location>
        <begin position="630"/>
        <end position="645"/>
    </location>
</feature>
<name>A0A8H6SSX7_MYCCL</name>
<evidence type="ECO:0000313" key="3">
    <source>
        <dbReference type="Proteomes" id="UP000613580"/>
    </source>
</evidence>
<evidence type="ECO:0000313" key="2">
    <source>
        <dbReference type="EMBL" id="KAF7305510.1"/>
    </source>
</evidence>
<comment type="caution">
    <text evidence="2">The sequence shown here is derived from an EMBL/GenBank/DDBJ whole genome shotgun (WGS) entry which is preliminary data.</text>
</comment>
<accession>A0A8H6SSX7</accession>
<sequence length="768" mass="87355">MSVPNPAPMTFHQRGKQWFANAFFVEWMDNTVEACTKSPGKEGFEMWMTKKWGPQKAREVMEECSIRVPAHRVRLPQRDLAKSTTDKDHYLWEACGAYYGITPKAAQYFHEYAGGSDSFHPPQRKPPVKRRKGESSGQWLARLREKARVPVALVAELTLTQLLSGHKLPIIDFERARRTAISEYDKIRDKLERWRTDPEFFFSELIECSHSTVLVPQEIPHGMNLDKNEQMLQRIRIRAAFRENVSFFSLMYSAWKDAAELLEYLASQGLHTPPAVERAYQKDQKLLWRFVSVTNRVYTIQRRMCRHMQDLLATNGYYKTWYHAEIDETGTNRFVENPGVIQGIVDRGEYTGLDQIISTFVEDKAPAAFNLIGNMDHFFRESPEEECKFSAEVFDALGDLAAVTEFSRQFTATEFGNRLAKYANDLQEIGRPETMANMRSIVYYMNPDKLKRAERRSWDHAGQASSSIREMDDAWRRVIWDVNLARLVILAEQAGGCGGPKNEIPLEEFNAMWFMLDWWLYVGSASLARDGEKERVAEVYGIFSPAGPNRPIASPQLLGNLEPDSTPKPPTPPGALHSASPAAFVSPLPVARPAETVVQSGHAYVGKQASAREKVKTRKEPKGGKKAADVVEESDSSEDESEEEPVPLPEFLPREFKLGKKVLKLFHRILEPSEDLDQKDNSASPAKGQVRWGDFEHAMRRIGFEIEQTAGSSVRFDPPAVSARPITFHRPHPDAILTPLMIKWLGARLKRTYGWTQATFQRLEGGGE</sequence>
<feature type="compositionally biased region" description="Basic and acidic residues" evidence="1">
    <location>
        <begin position="610"/>
        <end position="629"/>
    </location>
</feature>
<evidence type="ECO:0000256" key="1">
    <source>
        <dbReference type="SAM" id="MobiDB-lite"/>
    </source>
</evidence>
<gene>
    <name evidence="2" type="ORF">HMN09_00803900</name>
</gene>
<proteinExistence type="predicted"/>
<dbReference type="Proteomes" id="UP000613580">
    <property type="component" value="Unassembled WGS sequence"/>
</dbReference>
<dbReference type="OrthoDB" id="2922289at2759"/>
<feature type="region of interest" description="Disordered" evidence="1">
    <location>
        <begin position="551"/>
        <end position="580"/>
    </location>
</feature>
<dbReference type="EMBL" id="JACAZE010000010">
    <property type="protein sequence ID" value="KAF7305510.1"/>
    <property type="molecule type" value="Genomic_DNA"/>
</dbReference>
<reference evidence="2" key="1">
    <citation type="submission" date="2020-05" db="EMBL/GenBank/DDBJ databases">
        <title>Mycena genomes resolve the evolution of fungal bioluminescence.</title>
        <authorList>
            <person name="Tsai I.J."/>
        </authorList>
    </citation>
    <scope>NUCLEOTIDE SEQUENCE</scope>
    <source>
        <strain evidence="2">110903Hualien_Pintung</strain>
    </source>
</reference>